<feature type="domain" description="N-acetyltransferase" evidence="1">
    <location>
        <begin position="13"/>
        <end position="174"/>
    </location>
</feature>
<organism evidence="2 3">
    <name type="scientific">Rhizobium mongolense subsp. loessense</name>
    <dbReference type="NCBI Taxonomy" id="158890"/>
    <lineage>
        <taxon>Bacteria</taxon>
        <taxon>Pseudomonadati</taxon>
        <taxon>Pseudomonadota</taxon>
        <taxon>Alphaproteobacteria</taxon>
        <taxon>Hyphomicrobiales</taxon>
        <taxon>Rhizobiaceae</taxon>
        <taxon>Rhizobium/Agrobacterium group</taxon>
        <taxon>Rhizobium</taxon>
    </lineage>
</organism>
<dbReference type="PROSITE" id="PS51186">
    <property type="entry name" value="GNAT"/>
    <property type="match status" value="1"/>
</dbReference>
<dbReference type="SUPFAM" id="SSF55729">
    <property type="entry name" value="Acyl-CoA N-acyltransferases (Nat)"/>
    <property type="match status" value="1"/>
</dbReference>
<dbReference type="Gene3D" id="3.40.630.30">
    <property type="match status" value="1"/>
</dbReference>
<evidence type="ECO:0000259" key="1">
    <source>
        <dbReference type="PROSITE" id="PS51186"/>
    </source>
</evidence>
<keyword evidence="2" id="KW-0808">Transferase</keyword>
<dbReference type="PANTHER" id="PTHR43792">
    <property type="entry name" value="GNAT FAMILY, PUTATIVE (AFU_ORTHOLOGUE AFUA_3G00765)-RELATED-RELATED"/>
    <property type="match status" value="1"/>
</dbReference>
<dbReference type="PANTHER" id="PTHR43792:SF16">
    <property type="entry name" value="N-ACETYLTRANSFERASE DOMAIN-CONTAINING PROTEIN"/>
    <property type="match status" value="1"/>
</dbReference>
<dbReference type="AlphaFoldDB" id="A0A1G4P8Q1"/>
<dbReference type="InterPro" id="IPR051531">
    <property type="entry name" value="N-acetyltransferase"/>
</dbReference>
<dbReference type="Proteomes" id="UP000199542">
    <property type="component" value="Unassembled WGS sequence"/>
</dbReference>
<dbReference type="EMBL" id="FMTM01000001">
    <property type="protein sequence ID" value="SCW28574.1"/>
    <property type="molecule type" value="Genomic_DNA"/>
</dbReference>
<dbReference type="GO" id="GO:0016747">
    <property type="term" value="F:acyltransferase activity, transferring groups other than amino-acyl groups"/>
    <property type="evidence" value="ECO:0007669"/>
    <property type="project" value="InterPro"/>
</dbReference>
<accession>A0A1G4P8Q1</accession>
<name>A0A1G4P8Q1_9HYPH</name>
<reference evidence="2 3" key="1">
    <citation type="submission" date="2016-10" db="EMBL/GenBank/DDBJ databases">
        <authorList>
            <person name="de Groot N.N."/>
        </authorList>
    </citation>
    <scope>NUCLEOTIDE SEQUENCE [LARGE SCALE GENOMIC DNA]</scope>
    <source>
        <strain evidence="2 3">CGMCC 1.3401</strain>
    </source>
</reference>
<evidence type="ECO:0000313" key="3">
    <source>
        <dbReference type="Proteomes" id="UP000199542"/>
    </source>
</evidence>
<evidence type="ECO:0000313" key="2">
    <source>
        <dbReference type="EMBL" id="SCW28574.1"/>
    </source>
</evidence>
<proteinExistence type="predicted"/>
<dbReference type="InterPro" id="IPR016181">
    <property type="entry name" value="Acyl_CoA_acyltransferase"/>
</dbReference>
<protein>
    <submittedName>
        <fullName evidence="2">Protein N-acetyltransferase, RimJ/RimL family</fullName>
    </submittedName>
</protein>
<sequence>MMINVPTIETERLILRPHRLDDFDAYIDLWADEDVVRYISGVPSTREQTWSRLIRASGMWHHMGFGFLIIEEKQSGRLIGEAGFHEARREMSPSIEETLETGWVLLPCAHGRGYATEALTALIAWADCHFPGKEMTCIVSPENAASLRVAEKLGFREVARTDYHGEIILLSRQGIQPA</sequence>
<dbReference type="Pfam" id="PF13302">
    <property type="entry name" value="Acetyltransf_3"/>
    <property type="match status" value="1"/>
</dbReference>
<dbReference type="InterPro" id="IPR000182">
    <property type="entry name" value="GNAT_dom"/>
</dbReference>
<gene>
    <name evidence="2" type="ORF">SAMN02927900_00151</name>
</gene>